<sequence>MAKKHTPPQYGIGGLLGTIGGGLLGGAATLLTAGAAAPLLPAFIGAGASLGRGIGNEIEDLTTDPVELKQQAIPLPRPQSSRTFGASATSRNIPTFQLGGALQPPGATQPLEEKSIDKMLVDLDGPIHEDGGIAIAGNEVEDKETMFRFKGEDGEIERFIFSNTLMVPDTKKSFAVASKEIEGRSDKRPDSDRIANKTKERDLKKLMVQQIPLTEKAEGLRLG</sequence>
<feature type="compositionally biased region" description="Basic and acidic residues" evidence="1">
    <location>
        <begin position="179"/>
        <end position="199"/>
    </location>
</feature>
<feature type="non-terminal residue" evidence="2">
    <location>
        <position position="223"/>
    </location>
</feature>
<evidence type="ECO:0000313" key="2">
    <source>
        <dbReference type="EMBL" id="GAJ10580.1"/>
    </source>
</evidence>
<comment type="caution">
    <text evidence="2">The sequence shown here is derived from an EMBL/GenBank/DDBJ whole genome shotgun (WGS) entry which is preliminary data.</text>
</comment>
<reference evidence="2" key="1">
    <citation type="journal article" date="2014" name="Front. Microbiol.">
        <title>High frequency of phylogenetically diverse reductive dehalogenase-homologous genes in deep subseafloor sedimentary metagenomes.</title>
        <authorList>
            <person name="Kawai M."/>
            <person name="Futagami T."/>
            <person name="Toyoda A."/>
            <person name="Takaki Y."/>
            <person name="Nishi S."/>
            <person name="Hori S."/>
            <person name="Arai W."/>
            <person name="Tsubouchi T."/>
            <person name="Morono Y."/>
            <person name="Uchiyama I."/>
            <person name="Ito T."/>
            <person name="Fujiyama A."/>
            <person name="Inagaki F."/>
            <person name="Takami H."/>
        </authorList>
    </citation>
    <scope>NUCLEOTIDE SEQUENCE</scope>
    <source>
        <strain evidence="2">Expedition CK06-06</strain>
    </source>
</reference>
<protein>
    <submittedName>
        <fullName evidence="2">Uncharacterized protein</fullName>
    </submittedName>
</protein>
<accession>X1VNX4</accession>
<gene>
    <name evidence="2" type="ORF">S12H4_43777</name>
</gene>
<proteinExistence type="predicted"/>
<evidence type="ECO:0000256" key="1">
    <source>
        <dbReference type="SAM" id="MobiDB-lite"/>
    </source>
</evidence>
<feature type="region of interest" description="Disordered" evidence="1">
    <location>
        <begin position="178"/>
        <end position="199"/>
    </location>
</feature>
<organism evidence="2">
    <name type="scientific">marine sediment metagenome</name>
    <dbReference type="NCBI Taxonomy" id="412755"/>
    <lineage>
        <taxon>unclassified sequences</taxon>
        <taxon>metagenomes</taxon>
        <taxon>ecological metagenomes</taxon>
    </lineage>
</organism>
<dbReference type="AlphaFoldDB" id="X1VNX4"/>
<name>X1VNX4_9ZZZZ</name>
<dbReference type="EMBL" id="BARW01026906">
    <property type="protein sequence ID" value="GAJ10580.1"/>
    <property type="molecule type" value="Genomic_DNA"/>
</dbReference>